<comment type="caution">
    <text evidence="3">The sequence shown here is derived from an EMBL/GenBank/DDBJ whole genome shotgun (WGS) entry which is preliminary data.</text>
</comment>
<evidence type="ECO:0000256" key="1">
    <source>
        <dbReference type="ARBA" id="ARBA00022664"/>
    </source>
</evidence>
<dbReference type="SUPFAM" id="SSF57756">
    <property type="entry name" value="Retrovirus zinc finger-like domains"/>
    <property type="match status" value="1"/>
</dbReference>
<reference evidence="3" key="1">
    <citation type="submission" date="2021-03" db="EMBL/GenBank/DDBJ databases">
        <title>Draft genome sequence of rust myrtle Austropuccinia psidii MF-1, a brazilian biotype.</title>
        <authorList>
            <person name="Quecine M.C."/>
            <person name="Pachon D.M.R."/>
            <person name="Bonatelli M.L."/>
            <person name="Correr F.H."/>
            <person name="Franceschini L.M."/>
            <person name="Leite T.F."/>
            <person name="Margarido G.R.A."/>
            <person name="Almeida C.A."/>
            <person name="Ferrarezi J.A."/>
            <person name="Labate C.A."/>
        </authorList>
    </citation>
    <scope>NUCLEOTIDE SEQUENCE</scope>
    <source>
        <strain evidence="3">MF-1</strain>
    </source>
</reference>
<proteinExistence type="predicted"/>
<name>A0A9Q3DHF2_9BASI</name>
<dbReference type="GO" id="GO:0003676">
    <property type="term" value="F:nucleic acid binding"/>
    <property type="evidence" value="ECO:0007669"/>
    <property type="project" value="InterPro"/>
</dbReference>
<protein>
    <recommendedName>
        <fullName evidence="5">CCHC-type domain-containing protein</fullName>
    </recommendedName>
</protein>
<dbReference type="InterPro" id="IPR036875">
    <property type="entry name" value="Znf_CCHC_sf"/>
</dbReference>
<dbReference type="EMBL" id="AVOT02015860">
    <property type="protein sequence ID" value="MBW0500526.1"/>
    <property type="molecule type" value="Genomic_DNA"/>
</dbReference>
<dbReference type="Gene3D" id="4.10.60.10">
    <property type="entry name" value="Zinc finger, CCHC-type"/>
    <property type="match status" value="1"/>
</dbReference>
<evidence type="ECO:0000256" key="2">
    <source>
        <dbReference type="SAM" id="MobiDB-lite"/>
    </source>
</evidence>
<keyword evidence="4" id="KW-1185">Reference proteome</keyword>
<gene>
    <name evidence="3" type="ORF">O181_040241</name>
</gene>
<dbReference type="GO" id="GO:0006397">
    <property type="term" value="P:mRNA processing"/>
    <property type="evidence" value="ECO:0007669"/>
    <property type="project" value="UniProtKB-KW"/>
</dbReference>
<feature type="region of interest" description="Disordered" evidence="2">
    <location>
        <begin position="18"/>
        <end position="54"/>
    </location>
</feature>
<keyword evidence="1" id="KW-0507">mRNA processing</keyword>
<sequence>MPGELEHAIKCRCNQSCTLDESDNTSQHMRKRKNQGKYSPYKSSSFGEEQPLRVDIRDKPKERMAEANKKKNSCQNCGSTDHYVNNCQKARKTVYTIEKVPEDSESDPRVMPSEYTLMMTKTQKRIF</sequence>
<accession>A0A9Q3DHF2</accession>
<organism evidence="3 4">
    <name type="scientific">Austropuccinia psidii MF-1</name>
    <dbReference type="NCBI Taxonomy" id="1389203"/>
    <lineage>
        <taxon>Eukaryota</taxon>
        <taxon>Fungi</taxon>
        <taxon>Dikarya</taxon>
        <taxon>Basidiomycota</taxon>
        <taxon>Pucciniomycotina</taxon>
        <taxon>Pucciniomycetes</taxon>
        <taxon>Pucciniales</taxon>
        <taxon>Sphaerophragmiaceae</taxon>
        <taxon>Austropuccinia</taxon>
    </lineage>
</organism>
<dbReference type="GO" id="GO:0008270">
    <property type="term" value="F:zinc ion binding"/>
    <property type="evidence" value="ECO:0007669"/>
    <property type="project" value="InterPro"/>
</dbReference>
<evidence type="ECO:0008006" key="5">
    <source>
        <dbReference type="Google" id="ProtNLM"/>
    </source>
</evidence>
<dbReference type="Proteomes" id="UP000765509">
    <property type="component" value="Unassembled WGS sequence"/>
</dbReference>
<evidence type="ECO:0000313" key="4">
    <source>
        <dbReference type="Proteomes" id="UP000765509"/>
    </source>
</evidence>
<dbReference type="AlphaFoldDB" id="A0A9Q3DHF2"/>
<feature type="compositionally biased region" description="Polar residues" evidence="2">
    <location>
        <begin position="18"/>
        <end position="27"/>
    </location>
</feature>
<evidence type="ECO:0000313" key="3">
    <source>
        <dbReference type="EMBL" id="MBW0500526.1"/>
    </source>
</evidence>